<sequence>MFSMFTPEYLKIFEDIQFDVSKHEERLMDSTTDVEIRWTLFRTSAVPVVDYNSGPTRGCQPLRNSKPVHRKAKPTVTSPAASY</sequence>
<dbReference type="EMBL" id="JAEAOA010001492">
    <property type="protein sequence ID" value="KAK3606011.1"/>
    <property type="molecule type" value="Genomic_DNA"/>
</dbReference>
<evidence type="ECO:0000256" key="1">
    <source>
        <dbReference type="SAM" id="MobiDB-lite"/>
    </source>
</evidence>
<reference evidence="2" key="3">
    <citation type="submission" date="2023-05" db="EMBL/GenBank/DDBJ databases">
        <authorList>
            <person name="Smith C.H."/>
        </authorList>
    </citation>
    <scope>NUCLEOTIDE SEQUENCE</scope>
    <source>
        <strain evidence="2">CHS0354</strain>
        <tissue evidence="2">Mantle</tissue>
    </source>
</reference>
<evidence type="ECO:0000313" key="3">
    <source>
        <dbReference type="Proteomes" id="UP001195483"/>
    </source>
</evidence>
<accession>A0AAE0T993</accession>
<name>A0AAE0T993_9BIVA</name>
<evidence type="ECO:0000313" key="2">
    <source>
        <dbReference type="EMBL" id="KAK3606011.1"/>
    </source>
</evidence>
<protein>
    <submittedName>
        <fullName evidence="2">Uncharacterized protein</fullName>
    </submittedName>
</protein>
<dbReference type="AlphaFoldDB" id="A0AAE0T993"/>
<comment type="caution">
    <text evidence="2">The sequence shown here is derived from an EMBL/GenBank/DDBJ whole genome shotgun (WGS) entry which is preliminary data.</text>
</comment>
<keyword evidence="3" id="KW-1185">Reference proteome</keyword>
<reference evidence="2" key="1">
    <citation type="journal article" date="2021" name="Genome Biol. Evol.">
        <title>A High-Quality Reference Genome for a Parasitic Bivalve with Doubly Uniparental Inheritance (Bivalvia: Unionida).</title>
        <authorList>
            <person name="Smith C.H."/>
        </authorList>
    </citation>
    <scope>NUCLEOTIDE SEQUENCE</scope>
    <source>
        <strain evidence="2">CHS0354</strain>
    </source>
</reference>
<dbReference type="Proteomes" id="UP001195483">
    <property type="component" value="Unassembled WGS sequence"/>
</dbReference>
<reference evidence="2" key="2">
    <citation type="journal article" date="2021" name="Genome Biol. Evol.">
        <title>Developing a high-quality reference genome for a parasitic bivalve with doubly uniparental inheritance (Bivalvia: Unionida).</title>
        <authorList>
            <person name="Smith C.H."/>
        </authorList>
    </citation>
    <scope>NUCLEOTIDE SEQUENCE</scope>
    <source>
        <strain evidence="2">CHS0354</strain>
        <tissue evidence="2">Mantle</tissue>
    </source>
</reference>
<organism evidence="2 3">
    <name type="scientific">Potamilus streckersoni</name>
    <dbReference type="NCBI Taxonomy" id="2493646"/>
    <lineage>
        <taxon>Eukaryota</taxon>
        <taxon>Metazoa</taxon>
        <taxon>Spiralia</taxon>
        <taxon>Lophotrochozoa</taxon>
        <taxon>Mollusca</taxon>
        <taxon>Bivalvia</taxon>
        <taxon>Autobranchia</taxon>
        <taxon>Heteroconchia</taxon>
        <taxon>Palaeoheterodonta</taxon>
        <taxon>Unionida</taxon>
        <taxon>Unionoidea</taxon>
        <taxon>Unionidae</taxon>
        <taxon>Ambleminae</taxon>
        <taxon>Lampsilini</taxon>
        <taxon>Potamilus</taxon>
    </lineage>
</organism>
<proteinExistence type="predicted"/>
<gene>
    <name evidence="2" type="ORF">CHS0354_025044</name>
</gene>
<feature type="region of interest" description="Disordered" evidence="1">
    <location>
        <begin position="57"/>
        <end position="83"/>
    </location>
</feature>